<accession>A0A369T616</accession>
<evidence type="ECO:0000256" key="1">
    <source>
        <dbReference type="ARBA" id="ARBA00008791"/>
    </source>
</evidence>
<comment type="caution">
    <text evidence="3">The sequence shown here is derived from an EMBL/GenBank/DDBJ whole genome shotgun (WGS) entry which is preliminary data.</text>
</comment>
<evidence type="ECO:0000259" key="2">
    <source>
        <dbReference type="Pfam" id="PF00582"/>
    </source>
</evidence>
<evidence type="ECO:0000313" key="4">
    <source>
        <dbReference type="Proteomes" id="UP000253941"/>
    </source>
</evidence>
<dbReference type="InterPro" id="IPR006016">
    <property type="entry name" value="UspA"/>
</dbReference>
<comment type="similarity">
    <text evidence="1">Belongs to the universal stress protein A family.</text>
</comment>
<sequence>MFRNIICCVDGSRHSERAAQAASELAARFDAKLTFLTVTKELKVNEAVKRYIELEKLSGGLEYVLDEMTEQILDAAKACAERCGVRGFKTEVKVGPPARTIVQFAERTKADTIVMGRRGVGDVEGALLGSVSHKVSSLASCGVVTVK</sequence>
<dbReference type="RefSeq" id="WP_114583372.1">
    <property type="nucleotide sequence ID" value="NZ_QPMH01000021.1"/>
</dbReference>
<reference evidence="3 4" key="1">
    <citation type="submission" date="2018-07" db="EMBL/GenBank/DDBJ databases">
        <title>Venubactetium sediminum gen. nov., sp. nov., isolated from a marine solar saltern.</title>
        <authorList>
            <person name="Wang S."/>
        </authorList>
    </citation>
    <scope>NUCLEOTIDE SEQUENCE [LARGE SCALE GENOMIC DNA]</scope>
    <source>
        <strain evidence="3 4">WD2A32</strain>
    </source>
</reference>
<name>A0A369T616_9PROT</name>
<dbReference type="Gene3D" id="3.40.50.620">
    <property type="entry name" value="HUPs"/>
    <property type="match status" value="1"/>
</dbReference>
<dbReference type="AlphaFoldDB" id="A0A369T616"/>
<evidence type="ECO:0000313" key="3">
    <source>
        <dbReference type="EMBL" id="RDD60708.1"/>
    </source>
</evidence>
<dbReference type="Pfam" id="PF00582">
    <property type="entry name" value="Usp"/>
    <property type="match status" value="1"/>
</dbReference>
<dbReference type="EMBL" id="QPMH01000021">
    <property type="protein sequence ID" value="RDD60708.1"/>
    <property type="molecule type" value="Genomic_DNA"/>
</dbReference>
<dbReference type="PANTHER" id="PTHR46268">
    <property type="entry name" value="STRESS RESPONSE PROTEIN NHAX"/>
    <property type="match status" value="1"/>
</dbReference>
<dbReference type="PRINTS" id="PR01438">
    <property type="entry name" value="UNVRSLSTRESS"/>
</dbReference>
<dbReference type="Proteomes" id="UP000253941">
    <property type="component" value="Unassembled WGS sequence"/>
</dbReference>
<feature type="domain" description="UspA" evidence="2">
    <location>
        <begin position="1"/>
        <end position="147"/>
    </location>
</feature>
<gene>
    <name evidence="3" type="ORF">DRB17_16730</name>
</gene>
<protein>
    <submittedName>
        <fullName evidence="3">Universal stress protein</fullName>
    </submittedName>
</protein>
<keyword evidence="4" id="KW-1185">Reference proteome</keyword>
<dbReference type="PANTHER" id="PTHR46268:SF6">
    <property type="entry name" value="UNIVERSAL STRESS PROTEIN UP12"/>
    <property type="match status" value="1"/>
</dbReference>
<dbReference type="CDD" id="cd00293">
    <property type="entry name" value="USP-like"/>
    <property type="match status" value="1"/>
</dbReference>
<dbReference type="InterPro" id="IPR014729">
    <property type="entry name" value="Rossmann-like_a/b/a_fold"/>
</dbReference>
<proteinExistence type="inferred from homology"/>
<dbReference type="SUPFAM" id="SSF52402">
    <property type="entry name" value="Adenine nucleotide alpha hydrolases-like"/>
    <property type="match status" value="1"/>
</dbReference>
<dbReference type="InterPro" id="IPR006015">
    <property type="entry name" value="Universal_stress_UspA"/>
</dbReference>
<organism evidence="3 4">
    <name type="scientific">Ferruginivarius sediminum</name>
    <dbReference type="NCBI Taxonomy" id="2661937"/>
    <lineage>
        <taxon>Bacteria</taxon>
        <taxon>Pseudomonadati</taxon>
        <taxon>Pseudomonadota</taxon>
        <taxon>Alphaproteobacteria</taxon>
        <taxon>Rhodospirillales</taxon>
        <taxon>Rhodospirillaceae</taxon>
        <taxon>Ferruginivarius</taxon>
    </lineage>
</organism>